<dbReference type="EMBL" id="ML977311">
    <property type="protein sequence ID" value="KAF2121852.1"/>
    <property type="molecule type" value="Genomic_DNA"/>
</dbReference>
<dbReference type="GO" id="GO:0051920">
    <property type="term" value="F:peroxiredoxin activity"/>
    <property type="evidence" value="ECO:0007669"/>
    <property type="project" value="InterPro"/>
</dbReference>
<gene>
    <name evidence="2" type="ORF">BDV96DRAFT_639933</name>
</gene>
<protein>
    <submittedName>
        <fullName evidence="2">AhpD-like protein</fullName>
    </submittedName>
</protein>
<evidence type="ECO:0000313" key="2">
    <source>
        <dbReference type="EMBL" id="KAF2121852.1"/>
    </source>
</evidence>
<dbReference type="Gene3D" id="1.20.1290.10">
    <property type="entry name" value="AhpD-like"/>
    <property type="match status" value="1"/>
</dbReference>
<feature type="domain" description="Carboxymuconolactone decarboxylase-like" evidence="1">
    <location>
        <begin position="46"/>
        <end position="127"/>
    </location>
</feature>
<name>A0A6A5ZQ86_9PLEO</name>
<dbReference type="SUPFAM" id="SSF69118">
    <property type="entry name" value="AhpD-like"/>
    <property type="match status" value="1"/>
</dbReference>
<keyword evidence="3" id="KW-1185">Reference proteome</keyword>
<dbReference type="Proteomes" id="UP000799770">
    <property type="component" value="Unassembled WGS sequence"/>
</dbReference>
<dbReference type="PANTHER" id="PTHR33570:SF2">
    <property type="entry name" value="CARBOXYMUCONOLACTONE DECARBOXYLASE-LIKE DOMAIN-CONTAINING PROTEIN"/>
    <property type="match status" value="1"/>
</dbReference>
<dbReference type="InterPro" id="IPR003779">
    <property type="entry name" value="CMD-like"/>
</dbReference>
<dbReference type="OrthoDB" id="104509at2759"/>
<evidence type="ECO:0000259" key="1">
    <source>
        <dbReference type="Pfam" id="PF02627"/>
    </source>
</evidence>
<evidence type="ECO:0000313" key="3">
    <source>
        <dbReference type="Proteomes" id="UP000799770"/>
    </source>
</evidence>
<dbReference type="Pfam" id="PF02627">
    <property type="entry name" value="CMD"/>
    <property type="match status" value="1"/>
</dbReference>
<dbReference type="InterPro" id="IPR029032">
    <property type="entry name" value="AhpD-like"/>
</dbReference>
<dbReference type="PANTHER" id="PTHR33570">
    <property type="entry name" value="4-CARBOXYMUCONOLACTONE DECARBOXYLASE FAMILY PROTEIN"/>
    <property type="match status" value="1"/>
</dbReference>
<reference evidence="2" key="1">
    <citation type="journal article" date="2020" name="Stud. Mycol.">
        <title>101 Dothideomycetes genomes: a test case for predicting lifestyles and emergence of pathogens.</title>
        <authorList>
            <person name="Haridas S."/>
            <person name="Albert R."/>
            <person name="Binder M."/>
            <person name="Bloem J."/>
            <person name="Labutti K."/>
            <person name="Salamov A."/>
            <person name="Andreopoulos B."/>
            <person name="Baker S."/>
            <person name="Barry K."/>
            <person name="Bills G."/>
            <person name="Bluhm B."/>
            <person name="Cannon C."/>
            <person name="Castanera R."/>
            <person name="Culley D."/>
            <person name="Daum C."/>
            <person name="Ezra D."/>
            <person name="Gonzalez J."/>
            <person name="Henrissat B."/>
            <person name="Kuo A."/>
            <person name="Liang C."/>
            <person name="Lipzen A."/>
            <person name="Lutzoni F."/>
            <person name="Magnuson J."/>
            <person name="Mondo S."/>
            <person name="Nolan M."/>
            <person name="Ohm R."/>
            <person name="Pangilinan J."/>
            <person name="Park H.-J."/>
            <person name="Ramirez L."/>
            <person name="Alfaro M."/>
            <person name="Sun H."/>
            <person name="Tritt A."/>
            <person name="Yoshinaga Y."/>
            <person name="Zwiers L.-H."/>
            <person name="Turgeon B."/>
            <person name="Goodwin S."/>
            <person name="Spatafora J."/>
            <person name="Crous P."/>
            <person name="Grigoriev I."/>
        </authorList>
    </citation>
    <scope>NUCLEOTIDE SEQUENCE</scope>
    <source>
        <strain evidence="2">CBS 627.86</strain>
    </source>
</reference>
<sequence>MADSKQVEEAHKTLFEEGIKVRREVAGDPYVDAALKRFSSDFSKPLQSLLTEVGWGWLWTRPGLTRKQRSLLNIGMLSALGKWTELGVHIRGALRNGLTEVEIREALLQVGGYCGLPAAIEGFRTAEKVVEDYKKEQSESKIKSKL</sequence>
<organism evidence="2 3">
    <name type="scientific">Lophiotrema nucula</name>
    <dbReference type="NCBI Taxonomy" id="690887"/>
    <lineage>
        <taxon>Eukaryota</taxon>
        <taxon>Fungi</taxon>
        <taxon>Dikarya</taxon>
        <taxon>Ascomycota</taxon>
        <taxon>Pezizomycotina</taxon>
        <taxon>Dothideomycetes</taxon>
        <taxon>Pleosporomycetidae</taxon>
        <taxon>Pleosporales</taxon>
        <taxon>Lophiotremataceae</taxon>
        <taxon>Lophiotrema</taxon>
    </lineage>
</organism>
<dbReference type="InterPro" id="IPR052512">
    <property type="entry name" value="4CMD/NDH-1_regulator"/>
</dbReference>
<accession>A0A6A5ZQ86</accession>
<proteinExistence type="predicted"/>
<dbReference type="AlphaFoldDB" id="A0A6A5ZQ86"/>